<evidence type="ECO:0000313" key="2">
    <source>
        <dbReference type="EMBL" id="QLO53192.1"/>
    </source>
</evidence>
<dbReference type="Pfam" id="PF19835">
    <property type="entry name" value="SegE_GIY-YIG"/>
    <property type="match status" value="1"/>
</dbReference>
<name>A0ABD7AKF7_9ENTR</name>
<reference evidence="3" key="1">
    <citation type="submission" date="2020-06" db="EMBL/GenBank/DDBJ databases">
        <title>REHAB project genomes.</title>
        <authorList>
            <person name="Shaw L.P."/>
        </authorList>
    </citation>
    <scope>NUCLEOTIDE SEQUENCE [LARGE SCALE GENOMIC DNA]</scope>
    <source>
        <strain evidence="3">RHBSTW-00555</strain>
    </source>
</reference>
<accession>A0ABD7AKF7</accession>
<gene>
    <name evidence="2" type="ORF">HV234_17450</name>
</gene>
<dbReference type="Proteomes" id="UP000510937">
    <property type="component" value="Chromosome"/>
</dbReference>
<dbReference type="InterPro" id="IPR045566">
    <property type="entry name" value="SegE-like_GIY-YIG"/>
</dbReference>
<protein>
    <recommendedName>
        <fullName evidence="1">Putative endonuclease SegE-like GIY-YIG domain-containing protein</fullName>
    </recommendedName>
</protein>
<organism evidence="2 3">
    <name type="scientific">Klebsiella grimontii</name>
    <dbReference type="NCBI Taxonomy" id="2058152"/>
    <lineage>
        <taxon>Bacteria</taxon>
        <taxon>Pseudomonadati</taxon>
        <taxon>Pseudomonadota</taxon>
        <taxon>Gammaproteobacteria</taxon>
        <taxon>Enterobacterales</taxon>
        <taxon>Enterobacteriaceae</taxon>
        <taxon>Klebsiella/Raoultella group</taxon>
        <taxon>Klebsiella</taxon>
    </lineage>
</organism>
<evidence type="ECO:0000313" key="3">
    <source>
        <dbReference type="Proteomes" id="UP000510937"/>
    </source>
</evidence>
<proteinExistence type="predicted"/>
<feature type="domain" description="Putative endonuclease SegE-like GIY-YIG" evidence="1">
    <location>
        <begin position="13"/>
        <end position="105"/>
    </location>
</feature>
<evidence type="ECO:0000259" key="1">
    <source>
        <dbReference type="Pfam" id="PF19835"/>
    </source>
</evidence>
<dbReference type="EMBL" id="CP055315">
    <property type="protein sequence ID" value="QLO53192.1"/>
    <property type="molecule type" value="Genomic_DNA"/>
</dbReference>
<sequence length="142" mass="16270">MEWEMFDPDKWDIKEVDSGEYSAFVYVIYFENGTSYIGMKNIYVKVRDANKIKSSTKQSNWKEYTSSSSTVNTLIDSGEPYKKYILWCFPKTNEASIIETALISIFGLLPDNLNKAIISKARLPADGRKLYGILKELIEVLS</sequence>
<dbReference type="AlphaFoldDB" id="A0ABD7AKF7"/>